<comment type="subcellular location">
    <subcellularLocation>
        <location evidence="1">Cytoplasm</location>
        <location evidence="1">Cytoskeleton</location>
    </subcellularLocation>
</comment>
<dbReference type="EMBL" id="VJMJ01000001">
    <property type="protein sequence ID" value="KAF0745774.1"/>
    <property type="molecule type" value="Genomic_DNA"/>
</dbReference>
<evidence type="ECO:0000256" key="3">
    <source>
        <dbReference type="ARBA" id="ARBA00022490"/>
    </source>
</evidence>
<feature type="region of interest" description="Disordered" evidence="8">
    <location>
        <begin position="306"/>
        <end position="328"/>
    </location>
</feature>
<dbReference type="InterPro" id="IPR002108">
    <property type="entry name" value="ADF-H"/>
</dbReference>
<evidence type="ECO:0000256" key="5">
    <source>
        <dbReference type="ARBA" id="ARBA00023203"/>
    </source>
</evidence>
<dbReference type="Proteomes" id="UP000481153">
    <property type="component" value="Unassembled WGS sequence"/>
</dbReference>
<dbReference type="GO" id="GO:0005884">
    <property type="term" value="C:actin filament"/>
    <property type="evidence" value="ECO:0007669"/>
    <property type="project" value="TreeGrafter"/>
</dbReference>
<proteinExistence type="inferred from homology"/>
<keyword evidence="4" id="KW-0677">Repeat</keyword>
<dbReference type="InterPro" id="IPR028458">
    <property type="entry name" value="Twinfilin"/>
</dbReference>
<evidence type="ECO:0000313" key="10">
    <source>
        <dbReference type="EMBL" id="KAF0745774.1"/>
    </source>
</evidence>
<evidence type="ECO:0000259" key="9">
    <source>
        <dbReference type="PROSITE" id="PS51263"/>
    </source>
</evidence>
<dbReference type="SUPFAM" id="SSF55753">
    <property type="entry name" value="Actin depolymerizing proteins"/>
    <property type="match status" value="2"/>
</dbReference>
<feature type="domain" description="ADF-H" evidence="9">
    <location>
        <begin position="166"/>
        <end position="301"/>
    </location>
</feature>
<keyword evidence="11" id="KW-1185">Reference proteome</keyword>
<evidence type="ECO:0000313" key="11">
    <source>
        <dbReference type="Proteomes" id="UP000481153"/>
    </source>
</evidence>
<dbReference type="Gene3D" id="3.40.20.10">
    <property type="entry name" value="Severin"/>
    <property type="match status" value="2"/>
</dbReference>
<keyword evidence="6" id="KW-0206">Cytoskeleton</keyword>
<dbReference type="VEuPathDB" id="FungiDB:AeMF1_000424"/>
<dbReference type="PANTHER" id="PTHR13759">
    <property type="entry name" value="TWINFILIN"/>
    <property type="match status" value="1"/>
</dbReference>
<accession>A0A6G0XYV4</accession>
<dbReference type="AlphaFoldDB" id="A0A6G0XYV4"/>
<protein>
    <recommendedName>
        <fullName evidence="9">ADF-H domain-containing protein</fullName>
    </recommendedName>
</protein>
<dbReference type="GO" id="GO:0051016">
    <property type="term" value="P:barbed-end actin filament capping"/>
    <property type="evidence" value="ECO:0007669"/>
    <property type="project" value="TreeGrafter"/>
</dbReference>
<evidence type="ECO:0000256" key="6">
    <source>
        <dbReference type="ARBA" id="ARBA00023212"/>
    </source>
</evidence>
<dbReference type="OrthoDB" id="10006997at2759"/>
<dbReference type="GO" id="GO:0003785">
    <property type="term" value="F:actin monomer binding"/>
    <property type="evidence" value="ECO:0007669"/>
    <property type="project" value="TreeGrafter"/>
</dbReference>
<keyword evidence="3" id="KW-0963">Cytoplasm</keyword>
<evidence type="ECO:0000256" key="4">
    <source>
        <dbReference type="ARBA" id="ARBA00022737"/>
    </source>
</evidence>
<organism evidence="10 11">
    <name type="scientific">Aphanomyces euteiches</name>
    <dbReference type="NCBI Taxonomy" id="100861"/>
    <lineage>
        <taxon>Eukaryota</taxon>
        <taxon>Sar</taxon>
        <taxon>Stramenopiles</taxon>
        <taxon>Oomycota</taxon>
        <taxon>Saprolegniomycetes</taxon>
        <taxon>Saprolegniales</taxon>
        <taxon>Verrucalvaceae</taxon>
        <taxon>Aphanomyces</taxon>
    </lineage>
</organism>
<dbReference type="GO" id="GO:0030042">
    <property type="term" value="P:actin filament depolymerization"/>
    <property type="evidence" value="ECO:0007669"/>
    <property type="project" value="TreeGrafter"/>
</dbReference>
<dbReference type="SMART" id="SM00102">
    <property type="entry name" value="ADF"/>
    <property type="match status" value="1"/>
</dbReference>
<dbReference type="PROSITE" id="PS51263">
    <property type="entry name" value="ADF_H"/>
    <property type="match status" value="2"/>
</dbReference>
<dbReference type="PANTHER" id="PTHR13759:SF1">
    <property type="entry name" value="TWINFILIN"/>
    <property type="match status" value="1"/>
</dbReference>
<dbReference type="GO" id="GO:0051015">
    <property type="term" value="F:actin filament binding"/>
    <property type="evidence" value="ECO:0007669"/>
    <property type="project" value="TreeGrafter"/>
</dbReference>
<dbReference type="Pfam" id="PF00241">
    <property type="entry name" value="Cofilin_ADF"/>
    <property type="match status" value="2"/>
</dbReference>
<comment type="similarity">
    <text evidence="2">Belongs to the actin-binding proteins ADF family. Twinfilin subfamily.</text>
</comment>
<evidence type="ECO:0000256" key="1">
    <source>
        <dbReference type="ARBA" id="ARBA00004245"/>
    </source>
</evidence>
<evidence type="ECO:0000256" key="2">
    <source>
        <dbReference type="ARBA" id="ARBA00009557"/>
    </source>
</evidence>
<keyword evidence="5" id="KW-0009">Actin-binding</keyword>
<name>A0A6G0XYV4_9STRA</name>
<evidence type="ECO:0000256" key="8">
    <source>
        <dbReference type="SAM" id="MobiDB-lite"/>
    </source>
</evidence>
<comment type="caution">
    <text evidence="10">The sequence shown here is derived from an EMBL/GenBank/DDBJ whole genome shotgun (WGS) entry which is preliminary data.</text>
</comment>
<dbReference type="InterPro" id="IPR029006">
    <property type="entry name" value="ADF-H/Gelsolin-like_dom_sf"/>
</dbReference>
<dbReference type="GO" id="GO:0005737">
    <property type="term" value="C:cytoplasm"/>
    <property type="evidence" value="ECO:0007669"/>
    <property type="project" value="TreeGrafter"/>
</dbReference>
<gene>
    <name evidence="10" type="ORF">Ae201684_000221</name>
</gene>
<feature type="domain" description="ADF-H" evidence="9">
    <location>
        <begin position="1"/>
        <end position="137"/>
    </location>
</feature>
<reference evidence="10 11" key="1">
    <citation type="submission" date="2019-07" db="EMBL/GenBank/DDBJ databases">
        <title>Genomics analysis of Aphanomyces spp. identifies a new class of oomycete effector associated with host adaptation.</title>
        <authorList>
            <person name="Gaulin E."/>
        </authorList>
    </citation>
    <scope>NUCLEOTIDE SEQUENCE [LARGE SCALE GENOMIC DNA]</scope>
    <source>
        <strain evidence="10 11">ATCC 201684</strain>
    </source>
</reference>
<sequence length="328" mass="36674">MNSQILRVDDSLSTSFQQAQETNTIRCFEVNVEGESLVVKKSYALQNDRSVEQEWASLQAESSSPSLLLLHISPSNGPWKWILVAFVRDTLPAREKMLYASARDCLKQQLGLAYFVGDVHTTELSALTYHDVIASMHNPTGPLSDREILLKEEALMERDLSVKASAMNVMPFEMAADCQAEVDSFVKESSSKWVGLRIEDEKLSLDTAIPNFREDKVNEVVVKDRPSFVLYRYIGSAVSSATTLLLYICPEESNVRQKMTYSTAKASLLDVLQRRGIQVDKMVEITDATSVLESIHAEFTTSNVEDSRPKSFVRPAAPGRGRGRGRRS</sequence>
<comment type="subunit">
    <text evidence="7">Interacts with G-actin; ADP-actin form.</text>
</comment>
<evidence type="ECO:0000256" key="7">
    <source>
        <dbReference type="ARBA" id="ARBA00038532"/>
    </source>
</evidence>